<dbReference type="Proteomes" id="UP000192223">
    <property type="component" value="Unplaced"/>
</dbReference>
<protein>
    <submittedName>
        <fullName evidence="3">Uncharacterized protein LOC112905903</fullName>
    </submittedName>
</protein>
<accession>A0A7F5RGE1</accession>
<proteinExistence type="predicted"/>
<feature type="signal peptide" evidence="1">
    <location>
        <begin position="1"/>
        <end position="19"/>
    </location>
</feature>
<sequence>MFMGKCIAVVFLFAGVNLAVVISPEENLIMSKQERAIDARTMLSTFVGNLMSRSYSNGNGSQIISVNLTNLLVLILLKALIFAAGTLGVGSPGNNGCLQYVVCQNPQFAMKYKNAGDAILQTTKMLDLNADPRYEYIMGEVQEAIEWGEAKKECSRFECNPERQ</sequence>
<feature type="chain" id="PRO_5028888415" evidence="1">
    <location>
        <begin position="20"/>
        <end position="164"/>
    </location>
</feature>
<evidence type="ECO:0000256" key="1">
    <source>
        <dbReference type="SAM" id="SignalP"/>
    </source>
</evidence>
<dbReference type="InParanoid" id="A0A7F5RGE1"/>
<organism evidence="2 3">
    <name type="scientific">Agrilus planipennis</name>
    <name type="common">Emerald ash borer</name>
    <name type="synonym">Agrilus marcopoli</name>
    <dbReference type="NCBI Taxonomy" id="224129"/>
    <lineage>
        <taxon>Eukaryota</taxon>
        <taxon>Metazoa</taxon>
        <taxon>Ecdysozoa</taxon>
        <taxon>Arthropoda</taxon>
        <taxon>Hexapoda</taxon>
        <taxon>Insecta</taxon>
        <taxon>Pterygota</taxon>
        <taxon>Neoptera</taxon>
        <taxon>Endopterygota</taxon>
        <taxon>Coleoptera</taxon>
        <taxon>Polyphaga</taxon>
        <taxon>Elateriformia</taxon>
        <taxon>Buprestoidea</taxon>
        <taxon>Buprestidae</taxon>
        <taxon>Agrilinae</taxon>
        <taxon>Agrilus</taxon>
    </lineage>
</organism>
<dbReference type="KEGG" id="apln:112905903"/>
<dbReference type="RefSeq" id="XP_025835038.1">
    <property type="nucleotide sequence ID" value="XM_025979253.1"/>
</dbReference>
<reference evidence="3" key="1">
    <citation type="submission" date="2025-08" db="UniProtKB">
        <authorList>
            <consortium name="RefSeq"/>
        </authorList>
    </citation>
    <scope>IDENTIFICATION</scope>
    <source>
        <tissue evidence="3">Entire body</tissue>
    </source>
</reference>
<dbReference type="AlphaFoldDB" id="A0A7F5RGE1"/>
<dbReference type="GeneID" id="112905903"/>
<dbReference type="OrthoDB" id="6363452at2759"/>
<gene>
    <name evidence="3" type="primary">LOC112905903</name>
</gene>
<evidence type="ECO:0000313" key="3">
    <source>
        <dbReference type="RefSeq" id="XP_025835038.1"/>
    </source>
</evidence>
<evidence type="ECO:0000313" key="2">
    <source>
        <dbReference type="Proteomes" id="UP000192223"/>
    </source>
</evidence>
<name>A0A7F5RGE1_AGRPL</name>
<keyword evidence="2" id="KW-1185">Reference proteome</keyword>
<keyword evidence="1" id="KW-0732">Signal</keyword>